<evidence type="ECO:0000313" key="2">
    <source>
        <dbReference type="EMBL" id="MBI5251535.1"/>
    </source>
</evidence>
<dbReference type="EMBL" id="JACRDE010000492">
    <property type="protein sequence ID" value="MBI5251535.1"/>
    <property type="molecule type" value="Genomic_DNA"/>
</dbReference>
<sequence length="150" mass="16191">MRSIVIAVAICVALTTVWIGNAQAVGLYVVGKEDCNCSPLVARGIIPDPLNKLKEAFLLSHIASALDKMAIEIKGVFDQFGKPPVSDAAAVPPETTETKEKPSVEEKPAKVKKPSIEKKSEKKEKKAGIQSAKADKSKKKKRVKVPSRVM</sequence>
<dbReference type="AlphaFoldDB" id="A0A9D6Z523"/>
<gene>
    <name evidence="2" type="ORF">HY912_18755</name>
</gene>
<comment type="caution">
    <text evidence="2">The sequence shown here is derived from an EMBL/GenBank/DDBJ whole genome shotgun (WGS) entry which is preliminary data.</text>
</comment>
<reference evidence="2" key="1">
    <citation type="submission" date="2020-07" db="EMBL/GenBank/DDBJ databases">
        <title>Huge and variable diversity of episymbiotic CPR bacteria and DPANN archaea in groundwater ecosystems.</title>
        <authorList>
            <person name="He C.Y."/>
            <person name="Keren R."/>
            <person name="Whittaker M."/>
            <person name="Farag I.F."/>
            <person name="Doudna J."/>
            <person name="Cate J.H.D."/>
            <person name="Banfield J.F."/>
        </authorList>
    </citation>
    <scope>NUCLEOTIDE SEQUENCE</scope>
    <source>
        <strain evidence="2">NC_groundwater_1664_Pr3_B-0.1um_52_9</strain>
    </source>
</reference>
<feature type="compositionally biased region" description="Basic and acidic residues" evidence="1">
    <location>
        <begin position="96"/>
        <end position="127"/>
    </location>
</feature>
<evidence type="ECO:0000313" key="3">
    <source>
        <dbReference type="Proteomes" id="UP000807825"/>
    </source>
</evidence>
<accession>A0A9D6Z523</accession>
<dbReference type="Proteomes" id="UP000807825">
    <property type="component" value="Unassembled WGS sequence"/>
</dbReference>
<name>A0A9D6Z523_9BACT</name>
<evidence type="ECO:0000256" key="1">
    <source>
        <dbReference type="SAM" id="MobiDB-lite"/>
    </source>
</evidence>
<organism evidence="2 3">
    <name type="scientific">Desulfomonile tiedjei</name>
    <dbReference type="NCBI Taxonomy" id="2358"/>
    <lineage>
        <taxon>Bacteria</taxon>
        <taxon>Pseudomonadati</taxon>
        <taxon>Thermodesulfobacteriota</taxon>
        <taxon>Desulfomonilia</taxon>
        <taxon>Desulfomonilales</taxon>
        <taxon>Desulfomonilaceae</taxon>
        <taxon>Desulfomonile</taxon>
    </lineage>
</organism>
<protein>
    <submittedName>
        <fullName evidence="2">Uncharacterized protein</fullName>
    </submittedName>
</protein>
<feature type="region of interest" description="Disordered" evidence="1">
    <location>
        <begin position="81"/>
        <end position="150"/>
    </location>
</feature>
<feature type="compositionally biased region" description="Basic residues" evidence="1">
    <location>
        <begin position="136"/>
        <end position="150"/>
    </location>
</feature>
<proteinExistence type="predicted"/>